<protein>
    <recommendedName>
        <fullName evidence="6">AAA+ ATPase domain-containing protein</fullName>
    </recommendedName>
</protein>
<dbReference type="Gene3D" id="3.40.50.300">
    <property type="entry name" value="P-loop containing nucleotide triphosphate hydrolases"/>
    <property type="match status" value="1"/>
</dbReference>
<dbReference type="Pfam" id="PF00931">
    <property type="entry name" value="NB-ARC"/>
    <property type="match status" value="1"/>
</dbReference>
<evidence type="ECO:0000259" key="6">
    <source>
        <dbReference type="SMART" id="SM00382"/>
    </source>
</evidence>
<name>A0AAP0MNC8_9ROSI</name>
<dbReference type="SUPFAM" id="SSF52540">
    <property type="entry name" value="P-loop containing nucleoside triphosphate hydrolases"/>
    <property type="match status" value="1"/>
</dbReference>
<dbReference type="GO" id="GO:0006952">
    <property type="term" value="P:defense response"/>
    <property type="evidence" value="ECO:0007669"/>
    <property type="project" value="UniProtKB-KW"/>
</dbReference>
<dbReference type="SUPFAM" id="SSF52058">
    <property type="entry name" value="L domain-like"/>
    <property type="match status" value="1"/>
</dbReference>
<sequence>MLKSGANKIIDEAVKSIEGADRAKIKNQCFKGLCPNLKVQYQLSEKAAREAKPVAGLHETGKFHKVSYHINPEKIWLTLSKGYQAFDSRISTFKDITNALSNPSVDMIGICGMGGIGKTMLVKEIARQVKGHKLFDEVVFVDVTQIPDIKKMQGQIADELGLFLCEESESGRARRLYARMKKEKKILVILDDIWARLDLETLGIPLGDEHKGCKVLLTSRSRGVLSREMDSEINFLVGILSQEESWSLFQKMVAEGDCIRNHDLQSLAVDIAKECAGLPIAIVTIAKALREENLFEWKNALLELKRPSWRNFSGVQAAACSTIELSFNFLKGEDLKSTLLLCSLMGYTYHASMLDLLKYGMGMGLFKDVNTMEEARDRACTLVHKLKACSLLLDSHISEMFAMHDVAISIASRDQHVFTMRNHVVPQEWLDKDTLKFCTAISLHKCDVNELPEELECPQLKFFYMYPKDPALKIPDKFCAGMIELRVLDLTKMHLLSLPSSLHLLVNLRTLCLDQSVLGDIAVIGELKQLEILSLSSSDIEHLPREIGRLSKLRLLDLTNCSKLKSIPPNVLSSLSRLEELYMSKSFDQWEVERLNIERSNASLDELKHLSRLTTLEIHIQDAKILPRGLFSKKLERYKILIGDEWDWHGKYETSRTLKLMLNTRTCLENGTIMQLKGIEDLYLGELQDVKNVLNELDAEGFLQLKHLHVQNSPYIPCIVDSVEGVACDAFPLLESLFLHNLTNLEKICNGRLTAASFCNLGIIKVGNCNKLKSILSVSIARGLQQLQVIDVTECKSMEVILGTEEEDRISSNQEIELIAPRGIQKCSLTAEAATNEGNAATNEITFSKLKSLSLSYLPSLTSFCLVNYTFRFPSLEELTVRGCPSMKIFSRGVLSTPRLQKVQLAEGEEDERCQDGDINTMIQEFHKRIGK</sequence>
<dbReference type="FunFam" id="3.40.50.300:FF:001091">
    <property type="entry name" value="Probable disease resistance protein At1g61300"/>
    <property type="match status" value="1"/>
</dbReference>
<accession>A0AAP0MNC8</accession>
<evidence type="ECO:0000256" key="5">
    <source>
        <dbReference type="ARBA" id="ARBA00022840"/>
    </source>
</evidence>
<dbReference type="PANTHER" id="PTHR33463">
    <property type="entry name" value="NB-ARC DOMAIN-CONTAINING PROTEIN-RELATED"/>
    <property type="match status" value="1"/>
</dbReference>
<evidence type="ECO:0000313" key="7">
    <source>
        <dbReference type="EMBL" id="KAK9215454.1"/>
    </source>
</evidence>
<dbReference type="GO" id="GO:0005524">
    <property type="term" value="F:ATP binding"/>
    <property type="evidence" value="ECO:0007669"/>
    <property type="project" value="UniProtKB-KW"/>
</dbReference>
<keyword evidence="4" id="KW-0611">Plant defense</keyword>
<dbReference type="InterPro" id="IPR002182">
    <property type="entry name" value="NB-ARC"/>
</dbReference>
<dbReference type="Pfam" id="PF23247">
    <property type="entry name" value="LRR_RPS2"/>
    <property type="match status" value="1"/>
</dbReference>
<dbReference type="Pfam" id="PF23598">
    <property type="entry name" value="LRR_14"/>
    <property type="match status" value="1"/>
</dbReference>
<dbReference type="InterPro" id="IPR042197">
    <property type="entry name" value="Apaf_helical"/>
</dbReference>
<dbReference type="GO" id="GO:0043531">
    <property type="term" value="F:ADP binding"/>
    <property type="evidence" value="ECO:0007669"/>
    <property type="project" value="InterPro"/>
</dbReference>
<keyword evidence="3" id="KW-0547">Nucleotide-binding</keyword>
<keyword evidence="8" id="KW-1185">Reference proteome</keyword>
<feature type="domain" description="AAA+ ATPase" evidence="6">
    <location>
        <begin position="104"/>
        <end position="243"/>
    </location>
</feature>
<comment type="similarity">
    <text evidence="1">Belongs to the disease resistance NB-LRR family.</text>
</comment>
<evidence type="ECO:0000256" key="2">
    <source>
        <dbReference type="ARBA" id="ARBA00022737"/>
    </source>
</evidence>
<reference evidence="7 8" key="1">
    <citation type="submission" date="2024-05" db="EMBL/GenBank/DDBJ databases">
        <title>Haplotype-resolved chromosome-level genome assembly of Huyou (Citrus changshanensis).</title>
        <authorList>
            <person name="Miao C."/>
            <person name="Chen W."/>
            <person name="Wu Y."/>
            <person name="Wang L."/>
            <person name="Zhao S."/>
            <person name="Grierson D."/>
            <person name="Xu C."/>
            <person name="Chen K."/>
        </authorList>
    </citation>
    <scope>NUCLEOTIDE SEQUENCE [LARGE SCALE GENOMIC DNA]</scope>
    <source>
        <strain evidence="7">01-14</strain>
        <tissue evidence="7">Leaf</tissue>
    </source>
</reference>
<evidence type="ECO:0000256" key="4">
    <source>
        <dbReference type="ARBA" id="ARBA00022821"/>
    </source>
</evidence>
<dbReference type="InterPro" id="IPR032675">
    <property type="entry name" value="LRR_dom_sf"/>
</dbReference>
<dbReference type="Gene3D" id="1.10.8.430">
    <property type="entry name" value="Helical domain of apoptotic protease-activating factors"/>
    <property type="match status" value="1"/>
</dbReference>
<dbReference type="Gene3D" id="3.80.10.10">
    <property type="entry name" value="Ribonuclease Inhibitor"/>
    <property type="match status" value="2"/>
</dbReference>
<evidence type="ECO:0000313" key="8">
    <source>
        <dbReference type="Proteomes" id="UP001428341"/>
    </source>
</evidence>
<keyword evidence="2" id="KW-0677">Repeat</keyword>
<dbReference type="EMBL" id="JBCGBO010000003">
    <property type="protein sequence ID" value="KAK9215454.1"/>
    <property type="molecule type" value="Genomic_DNA"/>
</dbReference>
<gene>
    <name evidence="7" type="ORF">WN944_007459</name>
</gene>
<dbReference type="InterPro" id="IPR050905">
    <property type="entry name" value="Plant_NBS-LRR"/>
</dbReference>
<dbReference type="InterPro" id="IPR057135">
    <property type="entry name" value="At4g27190-like_LRR"/>
</dbReference>
<dbReference type="InterPro" id="IPR027417">
    <property type="entry name" value="P-loop_NTPase"/>
</dbReference>
<keyword evidence="5" id="KW-0067">ATP-binding</keyword>
<organism evidence="7 8">
    <name type="scientific">Citrus x changshan-huyou</name>
    <dbReference type="NCBI Taxonomy" id="2935761"/>
    <lineage>
        <taxon>Eukaryota</taxon>
        <taxon>Viridiplantae</taxon>
        <taxon>Streptophyta</taxon>
        <taxon>Embryophyta</taxon>
        <taxon>Tracheophyta</taxon>
        <taxon>Spermatophyta</taxon>
        <taxon>Magnoliopsida</taxon>
        <taxon>eudicotyledons</taxon>
        <taxon>Gunneridae</taxon>
        <taxon>Pentapetalae</taxon>
        <taxon>rosids</taxon>
        <taxon>malvids</taxon>
        <taxon>Sapindales</taxon>
        <taxon>Rutaceae</taxon>
        <taxon>Aurantioideae</taxon>
        <taxon>Citrus</taxon>
    </lineage>
</organism>
<dbReference type="AlphaFoldDB" id="A0AAP0MNC8"/>
<comment type="caution">
    <text evidence="7">The sequence shown here is derived from an EMBL/GenBank/DDBJ whole genome shotgun (WGS) entry which is preliminary data.</text>
</comment>
<proteinExistence type="inferred from homology"/>
<dbReference type="SMART" id="SM00382">
    <property type="entry name" value="AAA"/>
    <property type="match status" value="1"/>
</dbReference>
<dbReference type="InterPro" id="IPR055414">
    <property type="entry name" value="LRR_R13L4/SHOC2-like"/>
</dbReference>
<dbReference type="PANTHER" id="PTHR33463:SF198">
    <property type="entry name" value="RPP4C3"/>
    <property type="match status" value="1"/>
</dbReference>
<dbReference type="Proteomes" id="UP001428341">
    <property type="component" value="Unassembled WGS sequence"/>
</dbReference>
<evidence type="ECO:0000256" key="3">
    <source>
        <dbReference type="ARBA" id="ARBA00022741"/>
    </source>
</evidence>
<evidence type="ECO:0000256" key="1">
    <source>
        <dbReference type="ARBA" id="ARBA00008894"/>
    </source>
</evidence>
<dbReference type="PRINTS" id="PR00364">
    <property type="entry name" value="DISEASERSIST"/>
</dbReference>
<dbReference type="InterPro" id="IPR003593">
    <property type="entry name" value="AAA+_ATPase"/>
</dbReference>